<evidence type="ECO:0000313" key="7">
    <source>
        <dbReference type="Proteomes" id="UP000820669"/>
    </source>
</evidence>
<comment type="caution">
    <text evidence="6">The sequence shown here is derived from an EMBL/GenBank/DDBJ whole genome shotgun (WGS) entry which is preliminary data.</text>
</comment>
<keyword evidence="2 4" id="KW-0238">DNA-binding</keyword>
<evidence type="ECO:0000256" key="1">
    <source>
        <dbReference type="ARBA" id="ARBA00023015"/>
    </source>
</evidence>
<dbReference type="Proteomes" id="UP000820669">
    <property type="component" value="Unassembled WGS sequence"/>
</dbReference>
<proteinExistence type="predicted"/>
<dbReference type="InterPro" id="IPR050109">
    <property type="entry name" value="HTH-type_TetR-like_transc_reg"/>
</dbReference>
<dbReference type="Pfam" id="PF00440">
    <property type="entry name" value="TetR_N"/>
    <property type="match status" value="1"/>
</dbReference>
<dbReference type="SUPFAM" id="SSF46689">
    <property type="entry name" value="Homeodomain-like"/>
    <property type="match status" value="1"/>
</dbReference>
<keyword evidence="3" id="KW-0804">Transcription</keyword>
<feature type="domain" description="HTH tetR-type" evidence="5">
    <location>
        <begin position="13"/>
        <end position="73"/>
    </location>
</feature>
<sequence>MEVEPDRQESVRLFKRRLIRDAAKRIFSEKGIGGASVREIAKAAGYTTGAIYTYFATKEELYADVLRDSLDALHDEVVAATAAATADRAAAALRGLWTFYDSRRSDFELGFYLYGGARPVGLTPELNRELNGLLDRVMDHIAGCLADDGLAEPEHAHHLAVSAATWVFGLLLMTKTGRLRSLGEDAEAQLDTYLSTLTTRNETRKQR</sequence>
<evidence type="ECO:0000313" key="6">
    <source>
        <dbReference type="EMBL" id="NMI00288.1"/>
    </source>
</evidence>
<dbReference type="PROSITE" id="PS50977">
    <property type="entry name" value="HTH_TETR_2"/>
    <property type="match status" value="1"/>
</dbReference>
<keyword evidence="1" id="KW-0805">Transcription regulation</keyword>
<evidence type="ECO:0000259" key="5">
    <source>
        <dbReference type="PROSITE" id="PS50977"/>
    </source>
</evidence>
<evidence type="ECO:0000256" key="3">
    <source>
        <dbReference type="ARBA" id="ARBA00023163"/>
    </source>
</evidence>
<dbReference type="InterPro" id="IPR001647">
    <property type="entry name" value="HTH_TetR"/>
</dbReference>
<dbReference type="EMBL" id="JAAXLA010000053">
    <property type="protein sequence ID" value="NMI00288.1"/>
    <property type="molecule type" value="Genomic_DNA"/>
</dbReference>
<dbReference type="InterPro" id="IPR009057">
    <property type="entry name" value="Homeodomain-like_sf"/>
</dbReference>
<evidence type="ECO:0000256" key="4">
    <source>
        <dbReference type="PROSITE-ProRule" id="PRU00335"/>
    </source>
</evidence>
<dbReference type="RefSeq" id="WP_169383767.1">
    <property type="nucleotide sequence ID" value="NZ_JAAXLA010000053.1"/>
</dbReference>
<name>A0ABX1SIF9_9PSEU</name>
<organism evidence="6 7">
    <name type="scientific">Pseudonocardia acidicola</name>
    <dbReference type="NCBI Taxonomy" id="2724939"/>
    <lineage>
        <taxon>Bacteria</taxon>
        <taxon>Bacillati</taxon>
        <taxon>Actinomycetota</taxon>
        <taxon>Actinomycetes</taxon>
        <taxon>Pseudonocardiales</taxon>
        <taxon>Pseudonocardiaceae</taxon>
        <taxon>Pseudonocardia</taxon>
    </lineage>
</organism>
<dbReference type="PRINTS" id="PR00455">
    <property type="entry name" value="HTHTETR"/>
</dbReference>
<reference evidence="6 7" key="1">
    <citation type="submission" date="2020-04" db="EMBL/GenBank/DDBJ databases">
        <authorList>
            <person name="Klaysubun C."/>
            <person name="Duangmal K."/>
            <person name="Lipun K."/>
        </authorList>
    </citation>
    <scope>NUCLEOTIDE SEQUENCE [LARGE SCALE GENOMIC DNA]</scope>
    <source>
        <strain evidence="6 7">K10HN5</strain>
    </source>
</reference>
<dbReference type="PANTHER" id="PTHR30055">
    <property type="entry name" value="HTH-TYPE TRANSCRIPTIONAL REGULATOR RUTR"/>
    <property type="match status" value="1"/>
</dbReference>
<feature type="DNA-binding region" description="H-T-H motif" evidence="4">
    <location>
        <begin position="36"/>
        <end position="55"/>
    </location>
</feature>
<gene>
    <name evidence="6" type="ORF">HF526_23680</name>
</gene>
<evidence type="ECO:0000256" key="2">
    <source>
        <dbReference type="ARBA" id="ARBA00023125"/>
    </source>
</evidence>
<dbReference type="Gene3D" id="1.10.357.10">
    <property type="entry name" value="Tetracycline Repressor, domain 2"/>
    <property type="match status" value="1"/>
</dbReference>
<dbReference type="PANTHER" id="PTHR30055:SF234">
    <property type="entry name" value="HTH-TYPE TRANSCRIPTIONAL REGULATOR BETI"/>
    <property type="match status" value="1"/>
</dbReference>
<keyword evidence="7" id="KW-1185">Reference proteome</keyword>
<accession>A0ABX1SIF9</accession>
<protein>
    <submittedName>
        <fullName evidence="6">TetR/AcrR family transcriptional regulator</fullName>
    </submittedName>
</protein>